<dbReference type="AlphaFoldDB" id="A0A1J3JKL8"/>
<gene>
    <name evidence="2" type="ORF">MP_TR15591_c0_g1_i1_g.44593</name>
</gene>
<evidence type="ECO:0000313" key="2">
    <source>
        <dbReference type="EMBL" id="JAU93019.1"/>
    </source>
</evidence>
<feature type="region of interest" description="Disordered" evidence="1">
    <location>
        <begin position="47"/>
        <end position="70"/>
    </location>
</feature>
<protein>
    <submittedName>
        <fullName evidence="2">Uncharacterized protein</fullName>
    </submittedName>
</protein>
<proteinExistence type="predicted"/>
<name>A0A1J3JKL8_NOCCA</name>
<accession>A0A1J3JKL8</accession>
<sequence>MTSCTEVPSQPSKLAEAYRLQLNPAHQPTYKASLCSIPNYRTTALLLSNKQHHSPRRHTPPHPAQSNPSPLRYYHIRLDELYMDVVTINGAILNNGDKCLIIRPEHSGETSSRVFPESLRAGIHLPS</sequence>
<evidence type="ECO:0000256" key="1">
    <source>
        <dbReference type="SAM" id="MobiDB-lite"/>
    </source>
</evidence>
<feature type="compositionally biased region" description="Basic residues" evidence="1">
    <location>
        <begin position="50"/>
        <end position="60"/>
    </location>
</feature>
<reference evidence="2" key="1">
    <citation type="submission" date="2016-07" db="EMBL/GenBank/DDBJ databases">
        <title>De novo transcriptome assembly of four accessions of the metal hyperaccumulator plant Noccaea caerulescens.</title>
        <authorList>
            <person name="Blande D."/>
            <person name="Halimaa P."/>
            <person name="Tervahauta A.I."/>
            <person name="Aarts M.G."/>
            <person name="Karenlampi S.O."/>
        </authorList>
    </citation>
    <scope>NUCLEOTIDE SEQUENCE</scope>
</reference>
<dbReference type="EMBL" id="GEVM01012919">
    <property type="protein sequence ID" value="JAU93019.1"/>
    <property type="molecule type" value="Transcribed_RNA"/>
</dbReference>
<organism evidence="2">
    <name type="scientific">Noccaea caerulescens</name>
    <name type="common">Alpine penny-cress</name>
    <name type="synonym">Thlaspi caerulescens</name>
    <dbReference type="NCBI Taxonomy" id="107243"/>
    <lineage>
        <taxon>Eukaryota</taxon>
        <taxon>Viridiplantae</taxon>
        <taxon>Streptophyta</taxon>
        <taxon>Embryophyta</taxon>
        <taxon>Tracheophyta</taxon>
        <taxon>Spermatophyta</taxon>
        <taxon>Magnoliopsida</taxon>
        <taxon>eudicotyledons</taxon>
        <taxon>Gunneridae</taxon>
        <taxon>Pentapetalae</taxon>
        <taxon>rosids</taxon>
        <taxon>malvids</taxon>
        <taxon>Brassicales</taxon>
        <taxon>Brassicaceae</taxon>
        <taxon>Coluteocarpeae</taxon>
        <taxon>Noccaea</taxon>
    </lineage>
</organism>